<name>A0AA37L9P5_9PEZI</name>
<organism evidence="2 3">
    <name type="scientific">Colletotrichum spaethianum</name>
    <dbReference type="NCBI Taxonomy" id="700344"/>
    <lineage>
        <taxon>Eukaryota</taxon>
        <taxon>Fungi</taxon>
        <taxon>Dikarya</taxon>
        <taxon>Ascomycota</taxon>
        <taxon>Pezizomycotina</taxon>
        <taxon>Sordariomycetes</taxon>
        <taxon>Hypocreomycetidae</taxon>
        <taxon>Glomerellales</taxon>
        <taxon>Glomerellaceae</taxon>
        <taxon>Colletotrichum</taxon>
        <taxon>Colletotrichum spaethianum species complex</taxon>
    </lineage>
</organism>
<sequence>MSSPPTHEASATVRPAVAPSAAEEVPQVATESQPSAQDTQEEVIEAAPQENEVTNANMGIQQEENEGDDADSALGDE</sequence>
<dbReference type="GeneID" id="73325634"/>
<evidence type="ECO:0000313" key="2">
    <source>
        <dbReference type="EMBL" id="GKT44651.1"/>
    </source>
</evidence>
<accession>A0AA37L9P5</accession>
<feature type="compositionally biased region" description="Acidic residues" evidence="1">
    <location>
        <begin position="63"/>
        <end position="77"/>
    </location>
</feature>
<evidence type="ECO:0000313" key="3">
    <source>
        <dbReference type="Proteomes" id="UP001055115"/>
    </source>
</evidence>
<evidence type="ECO:0000256" key="1">
    <source>
        <dbReference type="SAM" id="MobiDB-lite"/>
    </source>
</evidence>
<dbReference type="EMBL" id="BQXU01000010">
    <property type="protein sequence ID" value="GKT44651.1"/>
    <property type="molecule type" value="Genomic_DNA"/>
</dbReference>
<proteinExistence type="predicted"/>
<feature type="compositionally biased region" description="Polar residues" evidence="1">
    <location>
        <begin position="51"/>
        <end position="62"/>
    </location>
</feature>
<reference evidence="2 3" key="1">
    <citation type="submission" date="2022-03" db="EMBL/GenBank/DDBJ databases">
        <title>Genome data of Colletotrichum spp.</title>
        <authorList>
            <person name="Utami Y.D."/>
            <person name="Hiruma K."/>
        </authorList>
    </citation>
    <scope>NUCLEOTIDE SEQUENCE [LARGE SCALE GENOMIC DNA]</scope>
    <source>
        <strain evidence="2 3">MAFF 239500</strain>
    </source>
</reference>
<keyword evidence="3" id="KW-1185">Reference proteome</keyword>
<dbReference type="AlphaFoldDB" id="A0AA37L9P5"/>
<dbReference type="RefSeq" id="XP_049127001.1">
    <property type="nucleotide sequence ID" value="XM_049271044.1"/>
</dbReference>
<feature type="region of interest" description="Disordered" evidence="1">
    <location>
        <begin position="1"/>
        <end position="77"/>
    </location>
</feature>
<feature type="compositionally biased region" description="Low complexity" evidence="1">
    <location>
        <begin position="15"/>
        <end position="29"/>
    </location>
</feature>
<comment type="caution">
    <text evidence="2">The sequence shown here is derived from an EMBL/GenBank/DDBJ whole genome shotgun (WGS) entry which is preliminary data.</text>
</comment>
<protein>
    <submittedName>
        <fullName evidence="2">Uncharacterized protein</fullName>
    </submittedName>
</protein>
<dbReference type="Proteomes" id="UP001055115">
    <property type="component" value="Unassembled WGS sequence"/>
</dbReference>
<gene>
    <name evidence="2" type="ORF">ColSpa_04832</name>
</gene>